<evidence type="ECO:0000313" key="2">
    <source>
        <dbReference type="EMBL" id="GAX13539.1"/>
    </source>
</evidence>
<feature type="compositionally biased region" description="Basic residues" evidence="1">
    <location>
        <begin position="185"/>
        <end position="198"/>
    </location>
</feature>
<dbReference type="SUPFAM" id="SSF51206">
    <property type="entry name" value="cAMP-binding domain-like"/>
    <property type="match status" value="1"/>
</dbReference>
<dbReference type="Proteomes" id="UP000198406">
    <property type="component" value="Unassembled WGS sequence"/>
</dbReference>
<sequence length="284" mass="31695">MPALDDYNSLYYDLKCINVFRESKLTNTQYKELVSKIDVRPYNRDEIITELHEETKAALYLVITGSVWLGRDGMAPIKLPSGCNFGEELLKASEGNDSAMVISPYSVTAADDACVCAVLTMDACREVFDIDNAKKQNDANLNMLLNPHPPITSSSPLMSPKKLTNHQKSPKKRGDDVPRSLKSNKSAKVKKEKKKSKDKVKEKKIEATVELHDDVVDDENRMEVNDEVIERRGDDDEVTELNEDVDTPLLAVTSTHSIENEILSAEENDVPSMELKSDKGGLHA</sequence>
<gene>
    <name evidence="2" type="ORF">FisN_27Lh038</name>
</gene>
<comment type="caution">
    <text evidence="2">The sequence shown here is derived from an EMBL/GenBank/DDBJ whole genome shotgun (WGS) entry which is preliminary data.</text>
</comment>
<dbReference type="AlphaFoldDB" id="A0A1Z5JHR3"/>
<feature type="non-terminal residue" evidence="2">
    <location>
        <position position="284"/>
    </location>
</feature>
<name>A0A1Z5JHR3_FISSO</name>
<organism evidence="2 3">
    <name type="scientific">Fistulifera solaris</name>
    <name type="common">Oleaginous diatom</name>
    <dbReference type="NCBI Taxonomy" id="1519565"/>
    <lineage>
        <taxon>Eukaryota</taxon>
        <taxon>Sar</taxon>
        <taxon>Stramenopiles</taxon>
        <taxon>Ochrophyta</taxon>
        <taxon>Bacillariophyta</taxon>
        <taxon>Bacillariophyceae</taxon>
        <taxon>Bacillariophycidae</taxon>
        <taxon>Naviculales</taxon>
        <taxon>Naviculaceae</taxon>
        <taxon>Fistulifera</taxon>
    </lineage>
</organism>
<protein>
    <recommendedName>
        <fullName evidence="4">Cyclic nucleotide-binding domain-containing protein</fullName>
    </recommendedName>
</protein>
<feature type="region of interest" description="Disordered" evidence="1">
    <location>
        <begin position="141"/>
        <end position="202"/>
    </location>
</feature>
<dbReference type="Gene3D" id="2.60.120.10">
    <property type="entry name" value="Jelly Rolls"/>
    <property type="match status" value="1"/>
</dbReference>
<dbReference type="InterPro" id="IPR018490">
    <property type="entry name" value="cNMP-bd_dom_sf"/>
</dbReference>
<reference evidence="2 3" key="1">
    <citation type="journal article" date="2015" name="Plant Cell">
        <title>Oil accumulation by the oleaginous diatom Fistulifera solaris as revealed by the genome and transcriptome.</title>
        <authorList>
            <person name="Tanaka T."/>
            <person name="Maeda Y."/>
            <person name="Veluchamy A."/>
            <person name="Tanaka M."/>
            <person name="Abida H."/>
            <person name="Marechal E."/>
            <person name="Bowler C."/>
            <person name="Muto M."/>
            <person name="Sunaga Y."/>
            <person name="Tanaka M."/>
            <person name="Yoshino T."/>
            <person name="Taniguchi T."/>
            <person name="Fukuda Y."/>
            <person name="Nemoto M."/>
            <person name="Matsumoto M."/>
            <person name="Wong P.S."/>
            <person name="Aburatani S."/>
            <person name="Fujibuchi W."/>
        </authorList>
    </citation>
    <scope>NUCLEOTIDE SEQUENCE [LARGE SCALE GENOMIC DNA]</scope>
    <source>
        <strain evidence="2 3">JPCC DA0580</strain>
    </source>
</reference>
<dbReference type="OrthoDB" id="3638488at2759"/>
<evidence type="ECO:0000313" key="3">
    <source>
        <dbReference type="Proteomes" id="UP000198406"/>
    </source>
</evidence>
<evidence type="ECO:0008006" key="4">
    <source>
        <dbReference type="Google" id="ProtNLM"/>
    </source>
</evidence>
<accession>A0A1Z5JHR3</accession>
<proteinExistence type="predicted"/>
<dbReference type="InterPro" id="IPR014710">
    <property type="entry name" value="RmlC-like_jellyroll"/>
</dbReference>
<evidence type="ECO:0000256" key="1">
    <source>
        <dbReference type="SAM" id="MobiDB-lite"/>
    </source>
</evidence>
<dbReference type="EMBL" id="BDSP01000069">
    <property type="protein sequence ID" value="GAX13539.1"/>
    <property type="molecule type" value="Genomic_DNA"/>
</dbReference>
<keyword evidence="3" id="KW-1185">Reference proteome</keyword>